<dbReference type="RefSeq" id="WP_225438837.1">
    <property type="nucleotide sequence ID" value="NZ_CP007646.1"/>
</dbReference>
<evidence type="ECO:0000313" key="2">
    <source>
        <dbReference type="Proteomes" id="UP000029488"/>
    </source>
</evidence>
<name>A0A089RVN7_9LACO</name>
<evidence type="ECO:0008006" key="3">
    <source>
        <dbReference type="Google" id="ProtNLM"/>
    </source>
</evidence>
<dbReference type="AlphaFoldDB" id="A0A089RVN7"/>
<proteinExistence type="predicted"/>
<dbReference type="Proteomes" id="UP000029488">
    <property type="component" value="Chromosome"/>
</dbReference>
<organism evidence="1 2">
    <name type="scientific">Ligilactobacillus salivarius</name>
    <dbReference type="NCBI Taxonomy" id="1624"/>
    <lineage>
        <taxon>Bacteria</taxon>
        <taxon>Bacillati</taxon>
        <taxon>Bacillota</taxon>
        <taxon>Bacilli</taxon>
        <taxon>Lactobacillales</taxon>
        <taxon>Lactobacillaceae</taxon>
        <taxon>Ligilactobacillus</taxon>
    </lineage>
</organism>
<dbReference type="EMBL" id="CP007646">
    <property type="protein sequence ID" value="AIR10657.1"/>
    <property type="molecule type" value="Genomic_DNA"/>
</dbReference>
<gene>
    <name evidence="1" type="ORF">LSJ_0979c</name>
</gene>
<dbReference type="InterPro" id="IPR021321">
    <property type="entry name" value="DUF2922"/>
</dbReference>
<accession>A0A089RVN7</accession>
<reference evidence="1 2" key="1">
    <citation type="journal article" date="2014" name="BMC Genomics">
        <title>Unusual genome complexity in Lactobacillus salivarius JCM1046.</title>
        <authorList>
            <person name="Raftis E.J."/>
            <person name="Forde B.M."/>
            <person name="Claesson M.J."/>
            <person name="O'Toole P.W."/>
        </authorList>
    </citation>
    <scope>NUCLEOTIDE SEQUENCE [LARGE SCALE GENOMIC DNA]</scope>
    <source>
        <strain evidence="1 2">JCM1046</strain>
    </source>
</reference>
<sequence length="78" mass="8939">MKVRALNLGFKAADGKHHTLKLNNVSTNLDEGKLREAMNKLVELDMFQDKFGTKLYAEAVSAKYVIQKLKQFLQLRTK</sequence>
<protein>
    <recommendedName>
        <fullName evidence="3">DUF2922 domain-containing protein</fullName>
    </recommendedName>
</protein>
<evidence type="ECO:0000313" key="1">
    <source>
        <dbReference type="EMBL" id="AIR10657.1"/>
    </source>
</evidence>
<dbReference type="Pfam" id="PF11148">
    <property type="entry name" value="DUF2922"/>
    <property type="match status" value="1"/>
</dbReference>
<dbReference type="KEGG" id="lsj:LSJ_0979c"/>